<name>A0A2M8RFR4_9BRAD</name>
<comment type="caution">
    <text evidence="2">The sequence shown here is derived from an EMBL/GenBank/DDBJ whole genome shotgun (WGS) entry which is preliminary data.</text>
</comment>
<feature type="compositionally biased region" description="Polar residues" evidence="1">
    <location>
        <begin position="1"/>
        <end position="12"/>
    </location>
</feature>
<sequence length="199" mass="20619">MVHMPTVNSTATPDRGSGMEHQQAYRAAGAGKHRANKPTKVRARNRRLLIAAAGFFAAAAANSESKAQSGPFAPMAGSWSGGGTVSLEDGSTERIRCRAKYAPIGPTMEMTLTCASDAYKFILSANVQSAGNAISGSWAEASRNISGSLQGRGGGGNFEVVASAAGFNANIALRTSGNKQTVTMRADSQFRGASISMTR</sequence>
<organism evidence="2 3">
    <name type="scientific">Bradyrhizobium forestalis</name>
    <dbReference type="NCBI Taxonomy" id="1419263"/>
    <lineage>
        <taxon>Bacteria</taxon>
        <taxon>Pseudomonadati</taxon>
        <taxon>Pseudomonadota</taxon>
        <taxon>Alphaproteobacteria</taxon>
        <taxon>Hyphomicrobiales</taxon>
        <taxon>Nitrobacteraceae</taxon>
        <taxon>Bradyrhizobium</taxon>
    </lineage>
</organism>
<dbReference type="OrthoDB" id="8137995at2"/>
<dbReference type="EMBL" id="PGVG01000002">
    <property type="protein sequence ID" value="PJG56654.1"/>
    <property type="molecule type" value="Genomic_DNA"/>
</dbReference>
<evidence type="ECO:0000313" key="3">
    <source>
        <dbReference type="Proteomes" id="UP000231194"/>
    </source>
</evidence>
<dbReference type="Proteomes" id="UP000231194">
    <property type="component" value="Unassembled WGS sequence"/>
</dbReference>
<accession>A0A2M8RFR4</accession>
<proteinExistence type="predicted"/>
<feature type="region of interest" description="Disordered" evidence="1">
    <location>
        <begin position="1"/>
        <end position="21"/>
    </location>
</feature>
<gene>
    <name evidence="2" type="ORF">CVM73_03655</name>
</gene>
<keyword evidence="3" id="KW-1185">Reference proteome</keyword>
<reference evidence="2 3" key="1">
    <citation type="submission" date="2017-11" db="EMBL/GenBank/DDBJ databases">
        <title>Bradyrhizobium forestalis sp. nov., an efficient nitrogen-fixing bacterium isolated from nodules of forest legume species in the Amazon.</title>
        <authorList>
            <person name="Costa E.M."/>
            <person name="Guimaraes A."/>
            <person name="Carvalho T.S."/>
            <person name="Rodrigues T.L."/>
            <person name="Ribeiro P.R.A."/>
            <person name="Lebbe L."/>
            <person name="Willems A."/>
            <person name="Moreira F.M.S."/>
        </authorList>
    </citation>
    <scope>NUCLEOTIDE SEQUENCE [LARGE SCALE GENOMIC DNA]</scope>
    <source>
        <strain evidence="2 3">INPA54B</strain>
    </source>
</reference>
<evidence type="ECO:0000256" key="1">
    <source>
        <dbReference type="SAM" id="MobiDB-lite"/>
    </source>
</evidence>
<protein>
    <submittedName>
        <fullName evidence="2">Uncharacterized protein</fullName>
    </submittedName>
</protein>
<dbReference type="AlphaFoldDB" id="A0A2M8RFR4"/>
<evidence type="ECO:0000313" key="2">
    <source>
        <dbReference type="EMBL" id="PJG56654.1"/>
    </source>
</evidence>